<proteinExistence type="predicted"/>
<dbReference type="RefSeq" id="WP_339617446.1">
    <property type="nucleotide sequence ID" value="NZ_AP031500.1"/>
</dbReference>
<evidence type="ECO:0000313" key="2">
    <source>
        <dbReference type="EMBL" id="MFC3154029.1"/>
    </source>
</evidence>
<evidence type="ECO:0000256" key="1">
    <source>
        <dbReference type="SAM" id="SignalP"/>
    </source>
</evidence>
<gene>
    <name evidence="2" type="ORF">ACFOEB_02360</name>
</gene>
<evidence type="ECO:0000313" key="3">
    <source>
        <dbReference type="Proteomes" id="UP001595548"/>
    </source>
</evidence>
<name>A0ABV7HMS1_9GAMM</name>
<feature type="chain" id="PRO_5045887811" evidence="1">
    <location>
        <begin position="29"/>
        <end position="258"/>
    </location>
</feature>
<keyword evidence="3" id="KW-1185">Reference proteome</keyword>
<accession>A0ABV7HMS1</accession>
<organism evidence="2 3">
    <name type="scientific">Gilvimarinus japonicus</name>
    <dbReference type="NCBI Taxonomy" id="1796469"/>
    <lineage>
        <taxon>Bacteria</taxon>
        <taxon>Pseudomonadati</taxon>
        <taxon>Pseudomonadota</taxon>
        <taxon>Gammaproteobacteria</taxon>
        <taxon>Cellvibrionales</taxon>
        <taxon>Cellvibrionaceae</taxon>
        <taxon>Gilvimarinus</taxon>
    </lineage>
</organism>
<protein>
    <submittedName>
        <fullName evidence="2">Uncharacterized protein</fullName>
    </submittedName>
</protein>
<comment type="caution">
    <text evidence="2">The sequence shown here is derived from an EMBL/GenBank/DDBJ whole genome shotgun (WGS) entry which is preliminary data.</text>
</comment>
<keyword evidence="1" id="KW-0732">Signal</keyword>
<dbReference type="Proteomes" id="UP001595548">
    <property type="component" value="Unassembled WGS sequence"/>
</dbReference>
<reference evidence="3" key="1">
    <citation type="journal article" date="2019" name="Int. J. Syst. Evol. Microbiol.">
        <title>The Global Catalogue of Microorganisms (GCM) 10K type strain sequencing project: providing services to taxonomists for standard genome sequencing and annotation.</title>
        <authorList>
            <consortium name="The Broad Institute Genomics Platform"/>
            <consortium name="The Broad Institute Genome Sequencing Center for Infectious Disease"/>
            <person name="Wu L."/>
            <person name="Ma J."/>
        </authorList>
    </citation>
    <scope>NUCLEOTIDE SEQUENCE [LARGE SCALE GENOMIC DNA]</scope>
    <source>
        <strain evidence="3">KCTC 52141</strain>
    </source>
</reference>
<feature type="signal peptide" evidence="1">
    <location>
        <begin position="1"/>
        <end position="28"/>
    </location>
</feature>
<sequence length="258" mass="29672">MNSLYKILSRRSSALLTLLLATTLYGTATNAEQENALTKPTNVLGEAFRQGSDQLLYRELHEYAIDSNGELEHQVTYTQPDGSAWAEKQIRYHDRATAPDFELTDSLNRESLKVTVTESMIKVAHTQTDKTQEHQLDSKSPLVVDAGFDPFVRQHWQSLSHGNSETFFFLLPRREKLVELRLTPQSCSDFEPDHYLCLALEINNWLLRMLVDPIELTYQRDERRLIRYLGVSNLSFPGEEDSPQVDIRYRPVTDTATH</sequence>
<dbReference type="EMBL" id="JBHRTL010000003">
    <property type="protein sequence ID" value="MFC3154029.1"/>
    <property type="molecule type" value="Genomic_DNA"/>
</dbReference>